<organism evidence="3 4">
    <name type="scientific">Chiloscyllium punctatum</name>
    <name type="common">Brownbanded bambooshark</name>
    <name type="synonym">Hemiscyllium punctatum</name>
    <dbReference type="NCBI Taxonomy" id="137246"/>
    <lineage>
        <taxon>Eukaryota</taxon>
        <taxon>Metazoa</taxon>
        <taxon>Chordata</taxon>
        <taxon>Craniata</taxon>
        <taxon>Vertebrata</taxon>
        <taxon>Chondrichthyes</taxon>
        <taxon>Elasmobranchii</taxon>
        <taxon>Galeomorphii</taxon>
        <taxon>Galeoidea</taxon>
        <taxon>Orectolobiformes</taxon>
        <taxon>Hemiscylliidae</taxon>
        <taxon>Chiloscyllium</taxon>
    </lineage>
</organism>
<evidence type="ECO:0000313" key="3">
    <source>
        <dbReference type="EMBL" id="GCC34549.1"/>
    </source>
</evidence>
<evidence type="ECO:0000256" key="1">
    <source>
        <dbReference type="SAM" id="Coils"/>
    </source>
</evidence>
<comment type="caution">
    <text evidence="3">The sequence shown here is derived from an EMBL/GenBank/DDBJ whole genome shotgun (WGS) entry which is preliminary data.</text>
</comment>
<dbReference type="OrthoDB" id="10050612at2759"/>
<dbReference type="InterPro" id="IPR005374">
    <property type="entry name" value="BBLN_eukaryota"/>
</dbReference>
<dbReference type="PANTHER" id="PTHR34344:SF1">
    <property type="entry name" value="BUBLIN COILED-COIL PROTEIN"/>
    <property type="match status" value="1"/>
</dbReference>
<keyword evidence="1" id="KW-0175">Coiled coil</keyword>
<protein>
    <submittedName>
        <fullName evidence="3">Uncharacterized protein</fullName>
    </submittedName>
</protein>
<feature type="coiled-coil region" evidence="1">
    <location>
        <begin position="35"/>
        <end position="69"/>
    </location>
</feature>
<proteinExistence type="predicted"/>
<evidence type="ECO:0000313" key="4">
    <source>
        <dbReference type="Proteomes" id="UP000287033"/>
    </source>
</evidence>
<evidence type="ECO:0000256" key="2">
    <source>
        <dbReference type="SAM" id="MobiDB-lite"/>
    </source>
</evidence>
<keyword evidence="4" id="KW-1185">Reference proteome</keyword>
<gene>
    <name evidence="3" type="ORF">chiPu_0013024</name>
</gene>
<feature type="compositionally biased region" description="Acidic residues" evidence="2">
    <location>
        <begin position="16"/>
        <end position="26"/>
    </location>
</feature>
<name>A0A401SVX1_CHIPU</name>
<dbReference type="AlphaFoldDB" id="A0A401SVX1"/>
<dbReference type="STRING" id="137246.A0A401SVX1"/>
<dbReference type="Pfam" id="PF03670">
    <property type="entry name" value="UPF0184"/>
    <property type="match status" value="1"/>
</dbReference>
<feature type="region of interest" description="Disordered" evidence="2">
    <location>
        <begin position="1"/>
        <end position="26"/>
    </location>
</feature>
<accession>A0A401SVX1</accession>
<dbReference type="OMA" id="INLMLDQ"/>
<dbReference type="PANTHER" id="PTHR34344">
    <property type="entry name" value="UPF0184 PROTEIN C9ORF16"/>
    <property type="match status" value="1"/>
</dbReference>
<dbReference type="Proteomes" id="UP000287033">
    <property type="component" value="Unassembled WGS sequence"/>
</dbReference>
<reference evidence="3 4" key="1">
    <citation type="journal article" date="2018" name="Nat. Ecol. Evol.">
        <title>Shark genomes provide insights into elasmobranch evolution and the origin of vertebrates.</title>
        <authorList>
            <person name="Hara Y"/>
            <person name="Yamaguchi K"/>
            <person name="Onimaru K"/>
            <person name="Kadota M"/>
            <person name="Koyanagi M"/>
            <person name="Keeley SD"/>
            <person name="Tatsumi K"/>
            <person name="Tanaka K"/>
            <person name="Motone F"/>
            <person name="Kageyama Y"/>
            <person name="Nozu R"/>
            <person name="Adachi N"/>
            <person name="Nishimura O"/>
            <person name="Nakagawa R"/>
            <person name="Tanegashima C"/>
            <person name="Kiyatake I"/>
            <person name="Matsumoto R"/>
            <person name="Murakumo K"/>
            <person name="Nishida K"/>
            <person name="Terakita A"/>
            <person name="Kuratani S"/>
            <person name="Sato K"/>
            <person name="Hyodo S Kuraku.S."/>
        </authorList>
    </citation>
    <scope>NUCLEOTIDE SEQUENCE [LARGE SCALE GENOMIC DNA]</scope>
</reference>
<dbReference type="EMBL" id="BEZZ01000608">
    <property type="protein sequence ID" value="GCC34549.1"/>
    <property type="molecule type" value="Genomic_DNA"/>
</dbReference>
<sequence>MSGPNGEPSVPVGQQQEEEAEEASDEEYVALNLMLDQINSCLDNLEEKNDVLNAKLRELLESNRQVRMEFRQQVEATAPKDSQDNS</sequence>